<dbReference type="EMBL" id="SBJO01001373">
    <property type="protein sequence ID" value="KAF9746892.1"/>
    <property type="molecule type" value="Genomic_DNA"/>
</dbReference>
<evidence type="ECO:0000256" key="1">
    <source>
        <dbReference type="SAM" id="MobiDB-lite"/>
    </source>
</evidence>
<feature type="transmembrane region" description="Helical" evidence="2">
    <location>
        <begin position="20"/>
        <end position="41"/>
    </location>
</feature>
<feature type="non-terminal residue" evidence="3">
    <location>
        <position position="138"/>
    </location>
</feature>
<evidence type="ECO:0000313" key="3">
    <source>
        <dbReference type="EMBL" id="KAF9746892.1"/>
    </source>
</evidence>
<proteinExistence type="predicted"/>
<protein>
    <submittedName>
        <fullName evidence="3">Uncharacterized protein</fullName>
    </submittedName>
</protein>
<accession>A0A9P6GVM7</accession>
<keyword evidence="2" id="KW-1133">Transmembrane helix</keyword>
<gene>
    <name evidence="3" type="ORF">NGRA_3532</name>
</gene>
<feature type="compositionally biased region" description="Basic and acidic residues" evidence="1">
    <location>
        <begin position="74"/>
        <end position="84"/>
    </location>
</feature>
<feature type="compositionally biased region" description="Polar residues" evidence="1">
    <location>
        <begin position="85"/>
        <end position="138"/>
    </location>
</feature>
<organism evidence="3 4">
    <name type="scientific">Nosema granulosis</name>
    <dbReference type="NCBI Taxonomy" id="83296"/>
    <lineage>
        <taxon>Eukaryota</taxon>
        <taxon>Fungi</taxon>
        <taxon>Fungi incertae sedis</taxon>
        <taxon>Microsporidia</taxon>
        <taxon>Nosematidae</taxon>
        <taxon>Nosema</taxon>
    </lineage>
</organism>
<evidence type="ECO:0000313" key="4">
    <source>
        <dbReference type="Proteomes" id="UP000740883"/>
    </source>
</evidence>
<reference evidence="3 4" key="1">
    <citation type="journal article" date="2020" name="Genome Biol. Evol.">
        <title>Comparative genomics of strictly vertically transmitted, feminizing microsporidia endosymbionts of amphipod crustaceans.</title>
        <authorList>
            <person name="Cormier A."/>
            <person name="Chebbi M.A."/>
            <person name="Giraud I."/>
            <person name="Wattier R."/>
            <person name="Teixeira M."/>
            <person name="Gilbert C."/>
            <person name="Rigaud T."/>
            <person name="Cordaux R."/>
        </authorList>
    </citation>
    <scope>NUCLEOTIDE SEQUENCE [LARGE SCALE GENOMIC DNA]</scope>
    <source>
        <strain evidence="3 4">Ou3-Ou53</strain>
    </source>
</reference>
<keyword evidence="4" id="KW-1185">Reference proteome</keyword>
<sequence>MIATIWKFVNEQVLQNVFSASLVLLGTLLIVIAVSFGPKFLQKEKKSKRGAIEEKVETAFKKVDDEIGSSIVNDSKEDKDEGKESQPTTTQDISISQPTTTQDISISQPTTTQDISISQPTTTQDISISQPTTTQDIS</sequence>
<name>A0A9P6GVM7_9MICR</name>
<feature type="region of interest" description="Disordered" evidence="1">
    <location>
        <begin position="67"/>
        <end position="138"/>
    </location>
</feature>
<dbReference type="AlphaFoldDB" id="A0A9P6GVM7"/>
<evidence type="ECO:0000256" key="2">
    <source>
        <dbReference type="SAM" id="Phobius"/>
    </source>
</evidence>
<dbReference type="OrthoDB" id="10619484at2759"/>
<keyword evidence="2" id="KW-0472">Membrane</keyword>
<keyword evidence="2" id="KW-0812">Transmembrane</keyword>
<dbReference type="Proteomes" id="UP000740883">
    <property type="component" value="Unassembled WGS sequence"/>
</dbReference>
<comment type="caution">
    <text evidence="3">The sequence shown here is derived from an EMBL/GenBank/DDBJ whole genome shotgun (WGS) entry which is preliminary data.</text>
</comment>